<evidence type="ECO:0000313" key="2">
    <source>
        <dbReference type="Proteomes" id="UP000298416"/>
    </source>
</evidence>
<organism evidence="1">
    <name type="scientific">Salvia splendens</name>
    <name type="common">Scarlet sage</name>
    <dbReference type="NCBI Taxonomy" id="180675"/>
    <lineage>
        <taxon>Eukaryota</taxon>
        <taxon>Viridiplantae</taxon>
        <taxon>Streptophyta</taxon>
        <taxon>Embryophyta</taxon>
        <taxon>Tracheophyta</taxon>
        <taxon>Spermatophyta</taxon>
        <taxon>Magnoliopsida</taxon>
        <taxon>eudicotyledons</taxon>
        <taxon>Gunneridae</taxon>
        <taxon>Pentapetalae</taxon>
        <taxon>asterids</taxon>
        <taxon>lamiids</taxon>
        <taxon>Lamiales</taxon>
        <taxon>Lamiaceae</taxon>
        <taxon>Nepetoideae</taxon>
        <taxon>Mentheae</taxon>
        <taxon>Salviinae</taxon>
        <taxon>Salvia</taxon>
        <taxon>Salvia subgen. Calosphace</taxon>
        <taxon>core Calosphace</taxon>
    </lineage>
</organism>
<accession>A0A8X8Y6Y0</accession>
<evidence type="ECO:0000313" key="1">
    <source>
        <dbReference type="EMBL" id="KAG6424261.1"/>
    </source>
</evidence>
<comment type="caution">
    <text evidence="1">The sequence shown here is derived from an EMBL/GenBank/DDBJ whole genome shotgun (WGS) entry which is preliminary data.</text>
</comment>
<protein>
    <submittedName>
        <fullName evidence="1">Uncharacterized protein</fullName>
    </submittedName>
</protein>
<dbReference type="AlphaFoldDB" id="A0A8X8Y6Y0"/>
<proteinExistence type="predicted"/>
<gene>
    <name evidence="1" type="ORF">SASPL_114676</name>
</gene>
<name>A0A8X8Y6Y0_SALSN</name>
<keyword evidence="2" id="KW-1185">Reference proteome</keyword>
<reference evidence="1" key="2">
    <citation type="submission" date="2020-08" db="EMBL/GenBank/DDBJ databases">
        <title>Plant Genome Project.</title>
        <authorList>
            <person name="Zhang R.-G."/>
        </authorList>
    </citation>
    <scope>NUCLEOTIDE SEQUENCE</scope>
    <source>
        <strain evidence="1">Huo1</strain>
        <tissue evidence="1">Leaf</tissue>
    </source>
</reference>
<dbReference type="EMBL" id="PNBA02000005">
    <property type="protein sequence ID" value="KAG6424261.1"/>
    <property type="molecule type" value="Genomic_DNA"/>
</dbReference>
<reference evidence="1" key="1">
    <citation type="submission" date="2018-01" db="EMBL/GenBank/DDBJ databases">
        <authorList>
            <person name="Mao J.F."/>
        </authorList>
    </citation>
    <scope>NUCLEOTIDE SEQUENCE</scope>
    <source>
        <strain evidence="1">Huo1</strain>
        <tissue evidence="1">Leaf</tissue>
    </source>
</reference>
<dbReference type="Proteomes" id="UP000298416">
    <property type="component" value="Unassembled WGS sequence"/>
</dbReference>
<sequence length="89" mass="10229">MTGKRRCAVEQRLSSTAACALIYSFSFTIHEIRRFQSFELYPPNLVLAKFQDLQLKMSNSESFTQDIGSNQPIHDNMLEDIEVEELGLE</sequence>